<reference evidence="4 5" key="1">
    <citation type="submission" date="2014-04" db="EMBL/GenBank/DDBJ databases">
        <authorList>
            <consortium name="DOE Joint Genome Institute"/>
            <person name="Kuo A."/>
            <person name="Girlanda M."/>
            <person name="Perotto S."/>
            <person name="Kohler A."/>
            <person name="Nagy L.G."/>
            <person name="Floudas D."/>
            <person name="Copeland A."/>
            <person name="Barry K.W."/>
            <person name="Cichocki N."/>
            <person name="Veneault-Fourrey C."/>
            <person name="LaButti K."/>
            <person name="Lindquist E.A."/>
            <person name="Lipzen A."/>
            <person name="Lundell T."/>
            <person name="Morin E."/>
            <person name="Murat C."/>
            <person name="Sun H."/>
            <person name="Tunlid A."/>
            <person name="Henrissat B."/>
            <person name="Grigoriev I.V."/>
            <person name="Hibbett D.S."/>
            <person name="Martin F."/>
            <person name="Nordberg H.P."/>
            <person name="Cantor M.N."/>
            <person name="Hua S.X."/>
        </authorList>
    </citation>
    <scope>NUCLEOTIDE SEQUENCE [LARGE SCALE GENOMIC DNA]</scope>
    <source>
        <strain evidence="4 5">MUT 4182</strain>
    </source>
</reference>
<feature type="transmembrane region" description="Helical" evidence="2">
    <location>
        <begin position="97"/>
        <end position="121"/>
    </location>
</feature>
<dbReference type="GO" id="GO:0032933">
    <property type="term" value="P:SREBP signaling pathway"/>
    <property type="evidence" value="ECO:0007669"/>
    <property type="project" value="InterPro"/>
</dbReference>
<keyword evidence="2" id="KW-0812">Transmembrane</keyword>
<protein>
    <recommendedName>
        <fullName evidence="3">DUF1746 domain-containing protein</fullName>
    </recommendedName>
</protein>
<sequence>MYAHAQRKHAIQSLDDLLKVLIAYSYFLDPYMIRFLVRSIAQIQLGQLKDVDPSMSLRILVFCLVLVHLGPVGRHLFQPLEPTDMLLLDFIGRLKPAPQYLVAFLDVAIFLLQLIMLFIAYETVRQHPDMPDPLAASRSQSSPEIAGDPNERTPLASHLNAIDQTHSPLDPIFHLRLRTTFQRLVHPPPSAPRTDLPTPATSALYSRQGMAARMLLGLAVPSARSMSNNAENPVPRGASRQPTAENERRVPGGLSGDW</sequence>
<dbReference type="OrthoDB" id="5428737at2759"/>
<organism evidence="4 5">
    <name type="scientific">Tulasnella calospora MUT 4182</name>
    <dbReference type="NCBI Taxonomy" id="1051891"/>
    <lineage>
        <taxon>Eukaryota</taxon>
        <taxon>Fungi</taxon>
        <taxon>Dikarya</taxon>
        <taxon>Basidiomycota</taxon>
        <taxon>Agaricomycotina</taxon>
        <taxon>Agaricomycetes</taxon>
        <taxon>Cantharellales</taxon>
        <taxon>Tulasnellaceae</taxon>
        <taxon>Tulasnella</taxon>
    </lineage>
</organism>
<evidence type="ECO:0000256" key="1">
    <source>
        <dbReference type="SAM" id="MobiDB-lite"/>
    </source>
</evidence>
<dbReference type="GO" id="GO:0044695">
    <property type="term" value="C:Dsc E3 ubiquitin ligase complex"/>
    <property type="evidence" value="ECO:0007669"/>
    <property type="project" value="InterPro"/>
</dbReference>
<gene>
    <name evidence="4" type="ORF">M407DRAFT_121387</name>
</gene>
<evidence type="ECO:0000256" key="2">
    <source>
        <dbReference type="SAM" id="Phobius"/>
    </source>
</evidence>
<name>A0A0C3QIH3_9AGAM</name>
<dbReference type="EMBL" id="KN822959">
    <property type="protein sequence ID" value="KIO31845.1"/>
    <property type="molecule type" value="Genomic_DNA"/>
</dbReference>
<evidence type="ECO:0000259" key="3">
    <source>
        <dbReference type="Pfam" id="PF08508"/>
    </source>
</evidence>
<feature type="region of interest" description="Disordered" evidence="1">
    <location>
        <begin position="131"/>
        <end position="154"/>
    </location>
</feature>
<reference evidence="5" key="2">
    <citation type="submission" date="2015-01" db="EMBL/GenBank/DDBJ databases">
        <title>Evolutionary Origins and Diversification of the Mycorrhizal Mutualists.</title>
        <authorList>
            <consortium name="DOE Joint Genome Institute"/>
            <consortium name="Mycorrhizal Genomics Consortium"/>
            <person name="Kohler A."/>
            <person name="Kuo A."/>
            <person name="Nagy L.G."/>
            <person name="Floudas D."/>
            <person name="Copeland A."/>
            <person name="Barry K.W."/>
            <person name="Cichocki N."/>
            <person name="Veneault-Fourrey C."/>
            <person name="LaButti K."/>
            <person name="Lindquist E.A."/>
            <person name="Lipzen A."/>
            <person name="Lundell T."/>
            <person name="Morin E."/>
            <person name="Murat C."/>
            <person name="Riley R."/>
            <person name="Ohm R."/>
            <person name="Sun H."/>
            <person name="Tunlid A."/>
            <person name="Henrissat B."/>
            <person name="Grigoriev I.V."/>
            <person name="Hibbett D.S."/>
            <person name="Martin F."/>
        </authorList>
    </citation>
    <scope>NUCLEOTIDE SEQUENCE [LARGE SCALE GENOMIC DNA]</scope>
    <source>
        <strain evidence="5">MUT 4182</strain>
    </source>
</reference>
<feature type="transmembrane region" description="Helical" evidence="2">
    <location>
        <begin position="57"/>
        <end position="77"/>
    </location>
</feature>
<dbReference type="HOGENOM" id="CLU_1078454_0_0_1"/>
<dbReference type="STRING" id="1051891.A0A0C3QIH3"/>
<keyword evidence="2" id="KW-0472">Membrane</keyword>
<dbReference type="Proteomes" id="UP000054248">
    <property type="component" value="Unassembled WGS sequence"/>
</dbReference>
<evidence type="ECO:0000313" key="4">
    <source>
        <dbReference type="EMBL" id="KIO31845.1"/>
    </source>
</evidence>
<dbReference type="Pfam" id="PF08508">
    <property type="entry name" value="DUF1746"/>
    <property type="match status" value="1"/>
</dbReference>
<proteinExistence type="predicted"/>
<dbReference type="InterPro" id="IPR013715">
    <property type="entry name" value="DUF1746"/>
</dbReference>
<keyword evidence="2" id="KW-1133">Transmembrane helix</keyword>
<keyword evidence="5" id="KW-1185">Reference proteome</keyword>
<evidence type="ECO:0000313" key="5">
    <source>
        <dbReference type="Proteomes" id="UP000054248"/>
    </source>
</evidence>
<dbReference type="GO" id="GO:0005783">
    <property type="term" value="C:endoplasmic reticulum"/>
    <property type="evidence" value="ECO:0007669"/>
    <property type="project" value="TreeGrafter"/>
</dbReference>
<dbReference type="AlphaFoldDB" id="A0A0C3QIH3"/>
<dbReference type="PANTHER" id="PTHR39405:SF1">
    <property type="entry name" value="DSC E3 UBIQUITIN LIGASE COMPLEX SUBUNIT 4"/>
    <property type="match status" value="1"/>
</dbReference>
<dbReference type="PANTHER" id="PTHR39405">
    <property type="entry name" value="DSC E3 UBIQUITIN LIGASE COMPLEX SUBUNIT 4"/>
    <property type="match status" value="1"/>
</dbReference>
<feature type="domain" description="DUF1746" evidence="3">
    <location>
        <begin position="13"/>
        <end position="116"/>
    </location>
</feature>
<feature type="region of interest" description="Disordered" evidence="1">
    <location>
        <begin position="225"/>
        <end position="258"/>
    </location>
</feature>
<dbReference type="InterPro" id="IPR038967">
    <property type="entry name" value="Dsc4-like"/>
</dbReference>
<accession>A0A0C3QIH3</accession>